<reference evidence="5" key="1">
    <citation type="submission" date="2023-08" db="EMBL/GenBank/DDBJ databases">
        <title>Increased levels of nutrients transform a symbiont into a lethal pathobiont.</title>
        <authorList>
            <person name="Lachnit T."/>
            <person name="Ulrich L."/>
            <person name="Willmer F.M."/>
            <person name="Hasenbein T."/>
            <person name="Steiner L.X."/>
            <person name="Wolters M."/>
            <person name="Herbst E.M."/>
            <person name="Deines P."/>
        </authorList>
    </citation>
    <scope>NUCLEOTIDE SEQUENCE</scope>
    <source>
        <strain evidence="5">T3</strain>
    </source>
</reference>
<dbReference type="InterPro" id="IPR036388">
    <property type="entry name" value="WH-like_DNA-bd_sf"/>
</dbReference>
<dbReference type="PANTHER" id="PTHR43537">
    <property type="entry name" value="TRANSCRIPTIONAL REGULATOR, GNTR FAMILY"/>
    <property type="match status" value="1"/>
</dbReference>
<evidence type="ECO:0000256" key="1">
    <source>
        <dbReference type="ARBA" id="ARBA00023015"/>
    </source>
</evidence>
<dbReference type="GO" id="GO:0003700">
    <property type="term" value="F:DNA-binding transcription factor activity"/>
    <property type="evidence" value="ECO:0007669"/>
    <property type="project" value="InterPro"/>
</dbReference>
<keyword evidence="3" id="KW-0804">Transcription</keyword>
<dbReference type="AlphaFoldDB" id="A0AAU7Y5F0"/>
<dbReference type="InterPro" id="IPR036390">
    <property type="entry name" value="WH_DNA-bd_sf"/>
</dbReference>
<dbReference type="PROSITE" id="PS50949">
    <property type="entry name" value="HTH_GNTR"/>
    <property type="match status" value="1"/>
</dbReference>
<evidence type="ECO:0000313" key="5">
    <source>
        <dbReference type="EMBL" id="XBY64204.1"/>
    </source>
</evidence>
<dbReference type="SMART" id="SM00345">
    <property type="entry name" value="HTH_GNTR"/>
    <property type="match status" value="1"/>
</dbReference>
<keyword evidence="2" id="KW-0238">DNA-binding</keyword>
<dbReference type="EMBL" id="CP158373">
    <property type="protein sequence ID" value="XBY64204.1"/>
    <property type="molecule type" value="Genomic_DNA"/>
</dbReference>
<evidence type="ECO:0000256" key="3">
    <source>
        <dbReference type="ARBA" id="ARBA00023163"/>
    </source>
</evidence>
<sequence>MDESITPAPRGHAADAALEGLFIEILDGQLAPGESLPAERLLAERYGVSRITVRQAVHKLKDVGLVEVRQGGASRVLDPARADARIFELLLRCAGRLQSDAATRLLRDLAEYQQLYAIGLLEAASRHATDAEREHLLQQVDTCPATLDAADAQRLEDAFWRRITAIGRNRILQMEMALWQRWTDDQDAIDGDPAELRWFYLTLARQLLARQDPVPFYLASVRTTSA</sequence>
<dbReference type="CDD" id="cd07377">
    <property type="entry name" value="WHTH_GntR"/>
    <property type="match status" value="1"/>
</dbReference>
<dbReference type="Gene3D" id="1.10.10.10">
    <property type="entry name" value="Winged helix-like DNA-binding domain superfamily/Winged helix DNA-binding domain"/>
    <property type="match status" value="1"/>
</dbReference>
<name>A0AAU7Y5F0_9PSED</name>
<dbReference type="PRINTS" id="PR00035">
    <property type="entry name" value="HTHGNTR"/>
</dbReference>
<keyword evidence="1" id="KW-0805">Transcription regulation</keyword>
<organism evidence="5">
    <name type="scientific">Pseudomonas solani</name>
    <dbReference type="NCBI Taxonomy" id="2731552"/>
    <lineage>
        <taxon>Bacteria</taxon>
        <taxon>Pseudomonadati</taxon>
        <taxon>Pseudomonadota</taxon>
        <taxon>Gammaproteobacteria</taxon>
        <taxon>Pseudomonadales</taxon>
        <taxon>Pseudomonadaceae</taxon>
        <taxon>Pseudomonas</taxon>
    </lineage>
</organism>
<dbReference type="GO" id="GO:0003677">
    <property type="term" value="F:DNA binding"/>
    <property type="evidence" value="ECO:0007669"/>
    <property type="project" value="UniProtKB-KW"/>
</dbReference>
<dbReference type="RefSeq" id="WP_271659514.1">
    <property type="nucleotide sequence ID" value="NZ_CP158373.1"/>
</dbReference>
<evidence type="ECO:0000256" key="2">
    <source>
        <dbReference type="ARBA" id="ARBA00023125"/>
    </source>
</evidence>
<dbReference type="SUPFAM" id="SSF46785">
    <property type="entry name" value="Winged helix' DNA-binding domain"/>
    <property type="match status" value="1"/>
</dbReference>
<accession>A0AAU7Y5F0</accession>
<evidence type="ECO:0000259" key="4">
    <source>
        <dbReference type="PROSITE" id="PS50949"/>
    </source>
</evidence>
<feature type="domain" description="HTH gntR-type" evidence="4">
    <location>
        <begin position="11"/>
        <end position="79"/>
    </location>
</feature>
<proteinExistence type="predicted"/>
<dbReference type="PANTHER" id="PTHR43537:SF53">
    <property type="entry name" value="HTH-TYPE TRANSCRIPTIONAL REPRESSOR NANR"/>
    <property type="match status" value="1"/>
</dbReference>
<protein>
    <submittedName>
        <fullName evidence="5">GntR family transcriptional regulator</fullName>
    </submittedName>
</protein>
<dbReference type="Pfam" id="PF00392">
    <property type="entry name" value="GntR"/>
    <property type="match status" value="1"/>
</dbReference>
<gene>
    <name evidence="5" type="ORF">ABS648_00170</name>
</gene>
<dbReference type="InterPro" id="IPR000524">
    <property type="entry name" value="Tscrpt_reg_HTH_GntR"/>
</dbReference>